<gene>
    <name evidence="1" type="ORF">SAMN05444388_101291</name>
</gene>
<evidence type="ECO:0000313" key="1">
    <source>
        <dbReference type="EMBL" id="SHF99801.1"/>
    </source>
</evidence>
<organism evidence="1 2">
    <name type="scientific">Flavobacterium johnsoniae</name>
    <name type="common">Cytophaga johnsonae</name>
    <dbReference type="NCBI Taxonomy" id="986"/>
    <lineage>
        <taxon>Bacteria</taxon>
        <taxon>Pseudomonadati</taxon>
        <taxon>Bacteroidota</taxon>
        <taxon>Flavobacteriia</taxon>
        <taxon>Flavobacteriales</taxon>
        <taxon>Flavobacteriaceae</taxon>
        <taxon>Flavobacterium</taxon>
    </lineage>
</organism>
<proteinExistence type="predicted"/>
<dbReference type="RefSeq" id="WP_073407906.1">
    <property type="nucleotide sequence ID" value="NZ_FQWH01000001.1"/>
</dbReference>
<protein>
    <submittedName>
        <fullName evidence="1">Uncharacterized protein</fullName>
    </submittedName>
</protein>
<dbReference type="EMBL" id="FQWH01000001">
    <property type="protein sequence ID" value="SHF99801.1"/>
    <property type="molecule type" value="Genomic_DNA"/>
</dbReference>
<name>A0A1M5G8M6_FLAJO</name>
<dbReference type="Proteomes" id="UP000184112">
    <property type="component" value="Unassembled WGS sequence"/>
</dbReference>
<sequence>MKIANWEIDVENEKIIWKGKGKTEIVLDKTTFFVLTLDKFIKELIYIAERDFVNELDVFALNSALMYAFEEFNINKPEGFSLSTLIKKQIIIISNKNDYPDEIAM</sequence>
<dbReference type="AlphaFoldDB" id="A0A1M5G8M6"/>
<accession>A0A1M5G8M6</accession>
<evidence type="ECO:0000313" key="2">
    <source>
        <dbReference type="Proteomes" id="UP000184112"/>
    </source>
</evidence>
<reference evidence="1 2" key="1">
    <citation type="submission" date="2016-11" db="EMBL/GenBank/DDBJ databases">
        <authorList>
            <person name="Jaros S."/>
            <person name="Januszkiewicz K."/>
            <person name="Wedrychowicz H."/>
        </authorList>
    </citation>
    <scope>NUCLEOTIDE SEQUENCE [LARGE SCALE GENOMIC DNA]</scope>
    <source>
        <strain evidence="1 2">DSM 6792</strain>
    </source>
</reference>